<dbReference type="InterPro" id="IPR047109">
    <property type="entry name" value="CAD-like"/>
</dbReference>
<dbReference type="PANTHER" id="PTHR42683">
    <property type="entry name" value="ALDEHYDE REDUCTASE"/>
    <property type="match status" value="1"/>
</dbReference>
<organism evidence="8 9">
    <name type="scientific">Naganishia liquefaciens</name>
    <dbReference type="NCBI Taxonomy" id="104408"/>
    <lineage>
        <taxon>Eukaryota</taxon>
        <taxon>Fungi</taxon>
        <taxon>Dikarya</taxon>
        <taxon>Basidiomycota</taxon>
        <taxon>Agaricomycotina</taxon>
        <taxon>Tremellomycetes</taxon>
        <taxon>Filobasidiales</taxon>
        <taxon>Filobasidiaceae</taxon>
        <taxon>Naganishia</taxon>
    </lineage>
</organism>
<evidence type="ECO:0000259" key="7">
    <source>
        <dbReference type="Pfam" id="PF08240"/>
    </source>
</evidence>
<comment type="similarity">
    <text evidence="5">Belongs to the zinc-containing alcohol dehydrogenase family.</text>
</comment>
<proteinExistence type="inferred from homology"/>
<evidence type="ECO:0000313" key="8">
    <source>
        <dbReference type="EMBL" id="GHJ89034.1"/>
    </source>
</evidence>
<dbReference type="SUPFAM" id="SSF50129">
    <property type="entry name" value="GroES-like"/>
    <property type="match status" value="1"/>
</dbReference>
<reference evidence="8" key="1">
    <citation type="submission" date="2020-07" db="EMBL/GenBank/DDBJ databases">
        <title>Draft Genome Sequence of a Deep-Sea Yeast, Naganishia (Cryptococcus) liquefaciens strain N6.</title>
        <authorList>
            <person name="Han Y.W."/>
            <person name="Kajitani R."/>
            <person name="Morimoto H."/>
            <person name="Parhat M."/>
            <person name="Tsubouchi H."/>
            <person name="Bakenova O."/>
            <person name="Ogata M."/>
            <person name="Argunhan B."/>
            <person name="Aoki R."/>
            <person name="Kajiwara S."/>
            <person name="Itoh T."/>
            <person name="Iwasaki H."/>
        </authorList>
    </citation>
    <scope>NUCLEOTIDE SEQUENCE</scope>
    <source>
        <strain evidence="8">N6</strain>
    </source>
</reference>
<feature type="domain" description="Alcohol dehydrogenase-like N-terminal" evidence="7">
    <location>
        <begin position="35"/>
        <end position="163"/>
    </location>
</feature>
<keyword evidence="3 5" id="KW-0862">Zinc</keyword>
<protein>
    <recommendedName>
        <fullName evidence="10">Enoyl reductase (ER) domain-containing protein</fullName>
    </recommendedName>
</protein>
<comment type="cofactor">
    <cofactor evidence="1 5">
        <name>Zn(2+)</name>
        <dbReference type="ChEBI" id="CHEBI:29105"/>
    </cofactor>
</comment>
<dbReference type="SUPFAM" id="SSF51735">
    <property type="entry name" value="NAD(P)-binding Rossmann-fold domains"/>
    <property type="match status" value="1"/>
</dbReference>
<evidence type="ECO:0000259" key="6">
    <source>
        <dbReference type="Pfam" id="PF00107"/>
    </source>
</evidence>
<evidence type="ECO:0000256" key="5">
    <source>
        <dbReference type="RuleBase" id="RU361277"/>
    </source>
</evidence>
<dbReference type="OrthoDB" id="1879366at2759"/>
<dbReference type="Pfam" id="PF08240">
    <property type="entry name" value="ADH_N"/>
    <property type="match status" value="1"/>
</dbReference>
<dbReference type="InterPro" id="IPR011032">
    <property type="entry name" value="GroES-like_sf"/>
</dbReference>
<keyword evidence="9" id="KW-1185">Reference proteome</keyword>
<dbReference type="Gene3D" id="3.40.50.720">
    <property type="entry name" value="NAD(P)-binding Rossmann-like Domain"/>
    <property type="match status" value="1"/>
</dbReference>
<dbReference type="Proteomes" id="UP000620104">
    <property type="component" value="Unassembled WGS sequence"/>
</dbReference>
<evidence type="ECO:0008006" key="10">
    <source>
        <dbReference type="Google" id="ProtNLM"/>
    </source>
</evidence>
<dbReference type="InterPro" id="IPR036291">
    <property type="entry name" value="NAD(P)-bd_dom_sf"/>
</dbReference>
<feature type="domain" description="Alcohol dehydrogenase-like C-terminal" evidence="6">
    <location>
        <begin position="204"/>
        <end position="324"/>
    </location>
</feature>
<evidence type="ECO:0000256" key="3">
    <source>
        <dbReference type="ARBA" id="ARBA00022833"/>
    </source>
</evidence>
<dbReference type="Gene3D" id="3.90.180.10">
    <property type="entry name" value="Medium-chain alcohol dehydrogenases, catalytic domain"/>
    <property type="match status" value="1"/>
</dbReference>
<evidence type="ECO:0000256" key="2">
    <source>
        <dbReference type="ARBA" id="ARBA00022723"/>
    </source>
</evidence>
<dbReference type="CDD" id="cd05283">
    <property type="entry name" value="CAD1"/>
    <property type="match status" value="1"/>
</dbReference>
<dbReference type="AlphaFoldDB" id="A0A8H3YGR1"/>
<dbReference type="FunFam" id="3.40.50.720:FF:000022">
    <property type="entry name" value="Cinnamyl alcohol dehydrogenase"/>
    <property type="match status" value="1"/>
</dbReference>
<comment type="caution">
    <text evidence="8">The sequence shown here is derived from an EMBL/GenBank/DDBJ whole genome shotgun (WGS) entry which is preliminary data.</text>
</comment>
<dbReference type="GO" id="GO:0008270">
    <property type="term" value="F:zinc ion binding"/>
    <property type="evidence" value="ECO:0007669"/>
    <property type="project" value="InterPro"/>
</dbReference>
<evidence type="ECO:0000313" key="9">
    <source>
        <dbReference type="Proteomes" id="UP000620104"/>
    </source>
</evidence>
<dbReference type="PROSITE" id="PS00059">
    <property type="entry name" value="ADH_ZINC"/>
    <property type="match status" value="1"/>
</dbReference>
<keyword evidence="4" id="KW-0560">Oxidoreductase</keyword>
<dbReference type="InterPro" id="IPR013154">
    <property type="entry name" value="ADH-like_N"/>
</dbReference>
<dbReference type="Pfam" id="PF00107">
    <property type="entry name" value="ADH_zinc_N"/>
    <property type="match status" value="1"/>
</dbReference>
<dbReference type="InterPro" id="IPR002328">
    <property type="entry name" value="ADH_Zn_CS"/>
</dbReference>
<keyword evidence="2 5" id="KW-0479">Metal-binding</keyword>
<evidence type="ECO:0000256" key="4">
    <source>
        <dbReference type="ARBA" id="ARBA00023002"/>
    </source>
</evidence>
<dbReference type="EMBL" id="BLZA01000035">
    <property type="protein sequence ID" value="GHJ89034.1"/>
    <property type="molecule type" value="Genomic_DNA"/>
</dbReference>
<sequence>MSAPQKYTGWAPTADNKKGHIHLAKTDFEPKVWDDNDIEVKIKYCGICGTDSHILAEEWGPIDRNLTYICGHELVGEVVKVGSAVKDRQVGDHVGIGYQSDSCGECDFCTSGNEQCCAKMVATLSGVGNKPYIHGNAGEAKSLPKGGFANFWRGPAKFSVLIPKGMDLAGVAPMFCGGITMFSPLERLGAGTTRKRVGIIGVGGLGHYGIMFAKAMGAEVTAISRSRDKEEDAKKLGADHYIAMSEGADKYKNSLDLILCTISPSNFDPVVYLDLLRPYGNLVLIGPLPKPMTLPSSALLFKQTSISGSLIGSPSQIERMLKLAVEKNLDSWYQKYSFEDINTAFEDFEAGKPRFRFVLVNEDNGGKL</sequence>
<dbReference type="InterPro" id="IPR013149">
    <property type="entry name" value="ADH-like_C"/>
</dbReference>
<accession>A0A8H3YGR1</accession>
<name>A0A8H3YGR1_9TREE</name>
<evidence type="ECO:0000256" key="1">
    <source>
        <dbReference type="ARBA" id="ARBA00001947"/>
    </source>
</evidence>
<dbReference type="GO" id="GO:0016616">
    <property type="term" value="F:oxidoreductase activity, acting on the CH-OH group of donors, NAD or NADP as acceptor"/>
    <property type="evidence" value="ECO:0007669"/>
    <property type="project" value="InterPro"/>
</dbReference>
<gene>
    <name evidence="8" type="ORF">NliqN6_5436</name>
</gene>